<sequence length="189" mass="21207">MPINGQLKREESEDVTFVISRNFEVVNGNNPEFNVYLSATCCILTAEIDGSLRCICDVMKSTTVPKSLQIQRSGYDQGALLRYLFIKPSNPSVRDSAGESLSIGIYTESREITQFPNANGGVDLDSSIFLRRAHELKEEGNKRFQSKDYVGALEQYDSALRLTPKTHPDRAVFHSNRAACLMQMKAHRL</sequence>
<name>A0A438C6E1_VITVI</name>
<feature type="repeat" description="TPR" evidence="1">
    <location>
        <begin position="133"/>
        <end position="166"/>
    </location>
</feature>
<keyword evidence="1" id="KW-0802">TPR repeat</keyword>
<dbReference type="AlphaFoldDB" id="A0A438C6E1"/>
<evidence type="ECO:0000313" key="3">
    <source>
        <dbReference type="Proteomes" id="UP000288805"/>
    </source>
</evidence>
<dbReference type="PANTHER" id="PTHR46183:SF8">
    <property type="entry name" value="PROTEIN CLMP1"/>
    <property type="match status" value="1"/>
</dbReference>
<proteinExistence type="predicted"/>
<protein>
    <submittedName>
        <fullName evidence="2">Protein CLMP1</fullName>
    </submittedName>
</protein>
<dbReference type="PANTHER" id="PTHR46183">
    <property type="entry name" value="PROTEIN CLMP1"/>
    <property type="match status" value="1"/>
</dbReference>
<dbReference type="InterPro" id="IPR019734">
    <property type="entry name" value="TPR_rpt"/>
</dbReference>
<dbReference type="InterPro" id="IPR011990">
    <property type="entry name" value="TPR-like_helical_dom_sf"/>
</dbReference>
<accession>A0A438C6E1</accession>
<reference evidence="2 3" key="1">
    <citation type="journal article" date="2018" name="PLoS Genet.">
        <title>Population sequencing reveals clonal diversity and ancestral inbreeding in the grapevine cultivar Chardonnay.</title>
        <authorList>
            <person name="Roach M.J."/>
            <person name="Johnson D.L."/>
            <person name="Bohlmann J."/>
            <person name="van Vuuren H.J."/>
            <person name="Jones S.J."/>
            <person name="Pretorius I.S."/>
            <person name="Schmidt S.A."/>
            <person name="Borneman A.R."/>
        </authorList>
    </citation>
    <scope>NUCLEOTIDE SEQUENCE [LARGE SCALE GENOMIC DNA]</scope>
    <source>
        <strain evidence="3">cv. Chardonnay</strain>
        <tissue evidence="2">Leaf</tissue>
    </source>
</reference>
<dbReference type="InterPro" id="IPR044517">
    <property type="entry name" value="PHOX1-4"/>
</dbReference>
<evidence type="ECO:0000313" key="2">
    <source>
        <dbReference type="EMBL" id="RVW18825.1"/>
    </source>
</evidence>
<organism evidence="2 3">
    <name type="scientific">Vitis vinifera</name>
    <name type="common">Grape</name>
    <dbReference type="NCBI Taxonomy" id="29760"/>
    <lineage>
        <taxon>Eukaryota</taxon>
        <taxon>Viridiplantae</taxon>
        <taxon>Streptophyta</taxon>
        <taxon>Embryophyta</taxon>
        <taxon>Tracheophyta</taxon>
        <taxon>Spermatophyta</taxon>
        <taxon>Magnoliopsida</taxon>
        <taxon>eudicotyledons</taxon>
        <taxon>Gunneridae</taxon>
        <taxon>Pentapetalae</taxon>
        <taxon>rosids</taxon>
        <taxon>Vitales</taxon>
        <taxon>Vitaceae</taxon>
        <taxon>Viteae</taxon>
        <taxon>Vitis</taxon>
    </lineage>
</organism>
<dbReference type="Proteomes" id="UP000288805">
    <property type="component" value="Unassembled WGS sequence"/>
</dbReference>
<dbReference type="Gene3D" id="1.25.40.10">
    <property type="entry name" value="Tetratricopeptide repeat domain"/>
    <property type="match status" value="1"/>
</dbReference>
<evidence type="ECO:0000256" key="1">
    <source>
        <dbReference type="PROSITE-ProRule" id="PRU00339"/>
    </source>
</evidence>
<dbReference type="PROSITE" id="PS50005">
    <property type="entry name" value="TPR"/>
    <property type="match status" value="1"/>
</dbReference>
<comment type="caution">
    <text evidence="2">The sequence shown here is derived from an EMBL/GenBank/DDBJ whole genome shotgun (WGS) entry which is preliminary data.</text>
</comment>
<dbReference type="EMBL" id="QGNW01002511">
    <property type="protein sequence ID" value="RVW18825.1"/>
    <property type="molecule type" value="Genomic_DNA"/>
</dbReference>
<gene>
    <name evidence="2" type="primary">CLMP1_2</name>
    <name evidence="2" type="ORF">CK203_098380</name>
</gene>
<dbReference type="SUPFAM" id="SSF48452">
    <property type="entry name" value="TPR-like"/>
    <property type="match status" value="1"/>
</dbReference>